<feature type="compositionally biased region" description="Low complexity" evidence="5">
    <location>
        <begin position="627"/>
        <end position="642"/>
    </location>
</feature>
<feature type="region of interest" description="Disordered" evidence="5">
    <location>
        <begin position="666"/>
        <end position="697"/>
    </location>
</feature>
<feature type="compositionally biased region" description="Polar residues" evidence="5">
    <location>
        <begin position="617"/>
        <end position="626"/>
    </location>
</feature>
<evidence type="ECO:0000256" key="4">
    <source>
        <dbReference type="SAM" id="Coils"/>
    </source>
</evidence>
<reference evidence="7" key="1">
    <citation type="submission" date="2025-08" db="UniProtKB">
        <authorList>
            <consortium name="RefSeq"/>
        </authorList>
    </citation>
    <scope>IDENTIFICATION</scope>
    <source>
        <tissue evidence="7">Adult</tissue>
    </source>
</reference>
<feature type="region of interest" description="Disordered" evidence="5">
    <location>
        <begin position="93"/>
        <end position="132"/>
    </location>
</feature>
<dbReference type="Proteomes" id="UP001652620">
    <property type="component" value="Chromosome 4"/>
</dbReference>
<organism evidence="6 7">
    <name type="scientific">Bactrocera dorsalis</name>
    <name type="common">Oriental fruit fly</name>
    <name type="synonym">Dacus dorsalis</name>
    <dbReference type="NCBI Taxonomy" id="27457"/>
    <lineage>
        <taxon>Eukaryota</taxon>
        <taxon>Metazoa</taxon>
        <taxon>Ecdysozoa</taxon>
        <taxon>Arthropoda</taxon>
        <taxon>Hexapoda</taxon>
        <taxon>Insecta</taxon>
        <taxon>Pterygota</taxon>
        <taxon>Neoptera</taxon>
        <taxon>Endopterygota</taxon>
        <taxon>Diptera</taxon>
        <taxon>Brachycera</taxon>
        <taxon>Muscomorpha</taxon>
        <taxon>Tephritoidea</taxon>
        <taxon>Tephritidae</taxon>
        <taxon>Bactrocera</taxon>
        <taxon>Bactrocera</taxon>
    </lineage>
</organism>
<feature type="region of interest" description="Disordered" evidence="5">
    <location>
        <begin position="610"/>
        <end position="646"/>
    </location>
</feature>
<keyword evidence="3 4" id="KW-0175">Coiled coil</keyword>
<feature type="region of interest" description="Disordered" evidence="5">
    <location>
        <begin position="146"/>
        <end position="166"/>
    </location>
</feature>
<feature type="compositionally biased region" description="Gly residues" evidence="5">
    <location>
        <begin position="666"/>
        <end position="679"/>
    </location>
</feature>
<feature type="compositionally biased region" description="Low complexity" evidence="5">
    <location>
        <begin position="371"/>
        <end position="398"/>
    </location>
</feature>
<feature type="compositionally biased region" description="Polar residues" evidence="5">
    <location>
        <begin position="422"/>
        <end position="439"/>
    </location>
</feature>
<sequence length="1160" mass="127602">MTTKPATVTLGISGRLGGKTNTNNNHNNTASFTARPAHITQASPTVAKRGHIRSASLENGNSFTAKNTLGLPLATAREQQQQQQQQQQINIMSHTGTLKSRNEQKRMRGQKFGSHSSLDQDSLPSSAGRTKFQNIRQIFEITKKRTFGGSSGGGGSGGGTATVGNTEKIFGSTNSISNSLAQPNGVDNQRLNTQPPVATSITTTHGANPSAAPALMSTSMPSLQLRQHTQASYQQHQQLVRKPTPTLTLMGANGSGNRSSYSEMSDRLSIAESVGGSSGSCMSGSYSNMAGNALDAKQKLRLQQQLQQQQQLVQQQQQQLQQQHLQAQRQHSQPAMGQLAHLHQQQQQQQQMEQQMQQQQQHMQQQQQLTLRQMLQQPQSQEQQQPLQLQQMQQQQRSSGDISHLQHISTAATGQTATTTTMNGSISVGETGEQQSKQPSAALATTTTAAPATIAATTTATPAMSVMTSYENLLRPIAFKPIPFEPDYSLQHGRYIAGDVTAATTAAAAATTNVTTAVVGDRYGSTPSLAAAQGSNNMRFGSTSDLRHGSAGGSSGAGVGGGGISGVGAGGGVLGGGMAVGAYSSNNYCNSLMARRRGSRSLKINDSMESIRHTPDSDANSQSTIKSTGSSAHNNASNNSNGLQQSAMLGGTNNFGFIGVGSTAGSGSGNSSGSAGNGSGKYLLSEQCDMTPSPSDSGISDLEAALKDRDSELSYLRQTMEHNEKVIFRVQKDKENFWEQETKRLKTFYEAQQREYLLKMKKMEQMLAMQQFQFKQHKLRHTDQSNKLREQVADLKNENEILRSTNGSLKNSERNLKDSVAYIEEQLRESENTIAGIKAQLEESEWKVCERNGELALLKSQLKEANVEITLKEHAIVHLRHENTNAETQIYESLQENQKMTKQQKQVEQQQARTDKQAESELKQLNKIIILKDQVILALTNELAKLRKELSDLAIFQEYGEEPSGRFIRLKQQLDNLTDICNRTRRQTHKPEITTVNGAKEKVIDDTNLELIMNCLKIAPPLDDTDESENERERAQSKQRAEKRLAKMSADIQNFVYGAQNLPDIAMNHHQTHKPLKYTQSNPSKLEETTLDTLIEESASYAEEIAKLRKQLDDVRVNFELEKRQWCEEREKVLNYQKQLQAHYINMYQKLRSLEGTNEV</sequence>
<dbReference type="GeneID" id="105224355"/>
<evidence type="ECO:0000313" key="7">
    <source>
        <dbReference type="RefSeq" id="XP_049311765.1"/>
    </source>
</evidence>
<feature type="region of interest" description="Disordered" evidence="5">
    <location>
        <begin position="1"/>
        <end position="23"/>
    </location>
</feature>
<name>A0ABM3JRB0_BACDO</name>
<dbReference type="PANTHER" id="PTHR19354">
    <property type="entry name" value="ZIPPER PUTATIVE TUMOR SUPPRESSOR 2 HOMOLOG-LIKE PROTEIN-RELATED"/>
    <property type="match status" value="1"/>
</dbReference>
<feature type="compositionally biased region" description="Basic and acidic residues" evidence="5">
    <location>
        <begin position="1031"/>
        <end position="1044"/>
    </location>
</feature>
<feature type="compositionally biased region" description="Polar residues" evidence="5">
    <location>
        <begin position="113"/>
        <end position="132"/>
    </location>
</feature>
<feature type="region of interest" description="Disordered" evidence="5">
    <location>
        <begin position="1020"/>
        <end position="1044"/>
    </location>
</feature>
<evidence type="ECO:0000256" key="2">
    <source>
        <dbReference type="ARBA" id="ARBA00022490"/>
    </source>
</evidence>
<evidence type="ECO:0000256" key="3">
    <source>
        <dbReference type="ARBA" id="ARBA00023054"/>
    </source>
</evidence>
<gene>
    <name evidence="7" type="primary">LOC105224355</name>
</gene>
<feature type="region of interest" description="Disordered" evidence="5">
    <location>
        <begin position="371"/>
        <end position="444"/>
    </location>
</feature>
<comment type="subcellular location">
    <subcellularLocation>
        <location evidence="1">Cytoplasm</location>
    </subcellularLocation>
</comment>
<accession>A0ABM3JRB0</accession>
<feature type="coiled-coil region" evidence="4">
    <location>
        <begin position="1091"/>
        <end position="1125"/>
    </location>
</feature>
<evidence type="ECO:0000256" key="1">
    <source>
        <dbReference type="ARBA" id="ARBA00004496"/>
    </source>
</evidence>
<dbReference type="Pfam" id="PF06818">
    <property type="entry name" value="Fez1"/>
    <property type="match status" value="1"/>
</dbReference>
<feature type="coiled-coil region" evidence="4">
    <location>
        <begin position="778"/>
        <end position="847"/>
    </location>
</feature>
<feature type="region of interest" description="Disordered" evidence="5">
    <location>
        <begin position="324"/>
        <end position="358"/>
    </location>
</feature>
<evidence type="ECO:0000256" key="5">
    <source>
        <dbReference type="SAM" id="MobiDB-lite"/>
    </source>
</evidence>
<protein>
    <submittedName>
        <fullName evidence="7">AF4/FMR2 family member lilli</fullName>
    </submittedName>
</protein>
<feature type="compositionally biased region" description="Low complexity" evidence="5">
    <location>
        <begin position="410"/>
        <end position="421"/>
    </location>
</feature>
<keyword evidence="2" id="KW-0963">Cytoplasm</keyword>
<proteinExistence type="predicted"/>
<dbReference type="PANTHER" id="PTHR19354:SF2">
    <property type="entry name" value="LEUCINE-RICH REPEAT-CONTAINING PROTEIN DDB_G0290503"/>
    <property type="match status" value="1"/>
</dbReference>
<dbReference type="InterPro" id="IPR045329">
    <property type="entry name" value="LZTS"/>
</dbReference>
<feature type="compositionally biased region" description="Polar residues" evidence="5">
    <location>
        <begin position="688"/>
        <end position="697"/>
    </location>
</feature>
<dbReference type="RefSeq" id="XP_049311765.1">
    <property type="nucleotide sequence ID" value="XM_049455808.1"/>
</dbReference>
<feature type="compositionally biased region" description="Gly residues" evidence="5">
    <location>
        <begin position="149"/>
        <end position="161"/>
    </location>
</feature>
<keyword evidence="6" id="KW-1185">Reference proteome</keyword>
<evidence type="ECO:0000313" key="6">
    <source>
        <dbReference type="Proteomes" id="UP001652620"/>
    </source>
</evidence>